<comment type="similarity">
    <text evidence="3">Belongs to the flavoredoxin family.</text>
</comment>
<dbReference type="RefSeq" id="WP_069980778.1">
    <property type="nucleotide sequence ID" value="NZ_CP017269.1"/>
</dbReference>
<evidence type="ECO:0000313" key="6">
    <source>
        <dbReference type="Proteomes" id="UP000095743"/>
    </source>
</evidence>
<feature type="domain" description="Flavin reductase like" evidence="4">
    <location>
        <begin position="10"/>
        <end position="155"/>
    </location>
</feature>
<dbReference type="GO" id="GO:0010181">
    <property type="term" value="F:FMN binding"/>
    <property type="evidence" value="ECO:0007669"/>
    <property type="project" value="InterPro"/>
</dbReference>
<evidence type="ECO:0000256" key="3">
    <source>
        <dbReference type="ARBA" id="ARBA00038054"/>
    </source>
</evidence>
<comment type="cofactor">
    <cofactor evidence="1">
        <name>FMN</name>
        <dbReference type="ChEBI" id="CHEBI:58210"/>
    </cofactor>
</comment>
<dbReference type="InterPro" id="IPR052174">
    <property type="entry name" value="Flavoredoxin"/>
</dbReference>
<evidence type="ECO:0000256" key="2">
    <source>
        <dbReference type="ARBA" id="ARBA00022630"/>
    </source>
</evidence>
<dbReference type="Proteomes" id="UP000095743">
    <property type="component" value="Chromosome"/>
</dbReference>
<dbReference type="STRING" id="1424294.Gferi_24715"/>
<dbReference type="GO" id="GO:0016646">
    <property type="term" value="F:oxidoreductase activity, acting on the CH-NH group of donors, NAD or NADP as acceptor"/>
    <property type="evidence" value="ECO:0007669"/>
    <property type="project" value="UniProtKB-ARBA"/>
</dbReference>
<proteinExistence type="inferred from homology"/>
<dbReference type="Gene3D" id="2.30.110.10">
    <property type="entry name" value="Electron Transport, Fmn-binding Protein, Chain A"/>
    <property type="match status" value="1"/>
</dbReference>
<dbReference type="InterPro" id="IPR002563">
    <property type="entry name" value="Flavin_Rdtase-like_dom"/>
</dbReference>
<dbReference type="AlphaFoldDB" id="A0A1D8GNH3"/>
<dbReference type="KEGG" id="gfe:Gferi_24715"/>
<keyword evidence="2" id="KW-0285">Flavoprotein</keyword>
<dbReference type="Pfam" id="PF01613">
    <property type="entry name" value="Flavin_Reduct"/>
    <property type="match status" value="1"/>
</dbReference>
<dbReference type="EMBL" id="CP017269">
    <property type="protein sequence ID" value="AOT72469.1"/>
    <property type="molecule type" value="Genomic_DNA"/>
</dbReference>
<evidence type="ECO:0000259" key="4">
    <source>
        <dbReference type="SMART" id="SM00903"/>
    </source>
</evidence>
<protein>
    <recommendedName>
        <fullName evidence="4">Flavin reductase like domain-containing protein</fullName>
    </recommendedName>
</protein>
<dbReference type="PANTHER" id="PTHR43567">
    <property type="entry name" value="FLAVOREDOXIN-RELATED-RELATED"/>
    <property type="match status" value="1"/>
</dbReference>
<gene>
    <name evidence="5" type="ORF">Gferi_24715</name>
</gene>
<accession>A0A1D8GNH3</accession>
<evidence type="ECO:0000313" key="5">
    <source>
        <dbReference type="EMBL" id="AOT72469.1"/>
    </source>
</evidence>
<dbReference type="SMART" id="SM00903">
    <property type="entry name" value="Flavin_Reduct"/>
    <property type="match status" value="1"/>
</dbReference>
<evidence type="ECO:0000256" key="1">
    <source>
        <dbReference type="ARBA" id="ARBA00001917"/>
    </source>
</evidence>
<keyword evidence="6" id="KW-1185">Reference proteome</keyword>
<name>A0A1D8GNH3_9FIRM</name>
<reference evidence="5 6" key="1">
    <citation type="submission" date="2016-09" db="EMBL/GenBank/DDBJ databases">
        <title>Genomic analysis reveals versatility of anaerobic energy metabolism of Geosporobacter ferrireducens IRF9 of phylum Firmicutes.</title>
        <authorList>
            <person name="Kim S.-J."/>
        </authorList>
    </citation>
    <scope>NUCLEOTIDE SEQUENCE [LARGE SCALE GENOMIC DNA]</scope>
    <source>
        <strain evidence="5 6">IRF9</strain>
    </source>
</reference>
<dbReference type="PANTHER" id="PTHR43567:SF1">
    <property type="entry name" value="FLAVOREDOXIN"/>
    <property type="match status" value="1"/>
</dbReference>
<dbReference type="InterPro" id="IPR012349">
    <property type="entry name" value="Split_barrel_FMN-bd"/>
</dbReference>
<organism evidence="5 6">
    <name type="scientific">Geosporobacter ferrireducens</name>
    <dbReference type="NCBI Taxonomy" id="1424294"/>
    <lineage>
        <taxon>Bacteria</taxon>
        <taxon>Bacillati</taxon>
        <taxon>Bacillota</taxon>
        <taxon>Clostridia</taxon>
        <taxon>Peptostreptococcales</taxon>
        <taxon>Thermotaleaceae</taxon>
        <taxon>Geosporobacter</taxon>
    </lineage>
</organism>
<dbReference type="SUPFAM" id="SSF50475">
    <property type="entry name" value="FMN-binding split barrel"/>
    <property type="match status" value="1"/>
</dbReference>
<dbReference type="OrthoDB" id="9806228at2"/>
<sequence length="190" mass="21463">MVKHSILPQRGFFPQPVYLIGTYKDDGNPNFALITWITFCSVNPPMMMFASRGKKLTRELVEKNGMFSANLVTTNMMFMADYFGNTSGYEKNKCEDIQAEYSKGPALNVPVLKESPWIYECSLIDIIEKGDGYIYIGEIKNILVDGVIEDIGYGKIDMINLKPLIYAPGQYYKITEKIGTVGLSKKKLIE</sequence>